<dbReference type="InterPro" id="IPR027417">
    <property type="entry name" value="P-loop_NTPase"/>
</dbReference>
<dbReference type="NCBIfam" id="TIGR00231">
    <property type="entry name" value="small_GTP"/>
    <property type="match status" value="1"/>
</dbReference>
<dbReference type="PROSITE" id="PS51420">
    <property type="entry name" value="RHO"/>
    <property type="match status" value="1"/>
</dbReference>
<comment type="similarity">
    <text evidence="1">Belongs to the small GTPase superfamily. Ras family.</text>
</comment>
<dbReference type="OMA" id="WGEAFIF"/>
<dbReference type="GO" id="GO:0003925">
    <property type="term" value="F:G protein activity"/>
    <property type="evidence" value="ECO:0007669"/>
    <property type="project" value="UniProtKB-EC"/>
</dbReference>
<evidence type="ECO:0000256" key="6">
    <source>
        <dbReference type="SAM" id="MobiDB-lite"/>
    </source>
</evidence>
<dbReference type="KEGG" id="bfo:118406907"/>
<dbReference type="InterPro" id="IPR051065">
    <property type="entry name" value="Ras-related_GTPase"/>
</dbReference>
<keyword evidence="4" id="KW-0378">Hydrolase</keyword>
<evidence type="ECO:0000256" key="4">
    <source>
        <dbReference type="ARBA" id="ARBA00022801"/>
    </source>
</evidence>
<feature type="region of interest" description="Disordered" evidence="6">
    <location>
        <begin position="229"/>
        <end position="251"/>
    </location>
</feature>
<dbReference type="Gene3D" id="3.40.50.300">
    <property type="entry name" value="P-loop containing nucleotide triphosphate hydrolases"/>
    <property type="match status" value="1"/>
</dbReference>
<organism evidence="7 8">
    <name type="scientific">Branchiostoma floridae</name>
    <name type="common">Florida lancelet</name>
    <name type="synonym">Amphioxus</name>
    <dbReference type="NCBI Taxonomy" id="7739"/>
    <lineage>
        <taxon>Eukaryota</taxon>
        <taxon>Metazoa</taxon>
        <taxon>Chordata</taxon>
        <taxon>Cephalochordata</taxon>
        <taxon>Leptocardii</taxon>
        <taxon>Amphioxiformes</taxon>
        <taxon>Branchiostomatidae</taxon>
        <taxon>Branchiostoma</taxon>
    </lineage>
</organism>
<evidence type="ECO:0000256" key="3">
    <source>
        <dbReference type="ARBA" id="ARBA00022741"/>
    </source>
</evidence>
<dbReference type="GeneID" id="118406907"/>
<keyword evidence="3" id="KW-0547">Nucleotide-binding</keyword>
<dbReference type="SMART" id="SM00173">
    <property type="entry name" value="RAS"/>
    <property type="match status" value="1"/>
</dbReference>
<dbReference type="PRINTS" id="PR00449">
    <property type="entry name" value="RASTRNSFRMNG"/>
</dbReference>
<dbReference type="PROSITE" id="PS51421">
    <property type="entry name" value="RAS"/>
    <property type="match status" value="1"/>
</dbReference>
<dbReference type="Pfam" id="PF00071">
    <property type="entry name" value="Ras"/>
    <property type="match status" value="1"/>
</dbReference>
<gene>
    <name evidence="8" type="primary">LOC118406907</name>
</gene>
<evidence type="ECO:0000313" key="8">
    <source>
        <dbReference type="RefSeq" id="XP_035663194.1"/>
    </source>
</evidence>
<comment type="catalytic activity">
    <reaction evidence="5">
        <text>GTP + H2O = GDP + phosphate + H(+)</text>
        <dbReference type="Rhea" id="RHEA:19669"/>
        <dbReference type="ChEBI" id="CHEBI:15377"/>
        <dbReference type="ChEBI" id="CHEBI:15378"/>
        <dbReference type="ChEBI" id="CHEBI:37565"/>
        <dbReference type="ChEBI" id="CHEBI:43474"/>
        <dbReference type="ChEBI" id="CHEBI:58189"/>
        <dbReference type="EC" id="3.6.5.2"/>
    </reaction>
</comment>
<proteinExistence type="inferred from homology"/>
<evidence type="ECO:0000256" key="5">
    <source>
        <dbReference type="ARBA" id="ARBA00048098"/>
    </source>
</evidence>
<evidence type="ECO:0000256" key="1">
    <source>
        <dbReference type="ARBA" id="ARBA00008344"/>
    </source>
</evidence>
<evidence type="ECO:0000313" key="7">
    <source>
        <dbReference type="Proteomes" id="UP000001554"/>
    </source>
</evidence>
<dbReference type="PROSITE" id="PS51419">
    <property type="entry name" value="RAB"/>
    <property type="match status" value="1"/>
</dbReference>
<protein>
    <recommendedName>
        <fullName evidence="2">small monomeric GTPase</fullName>
        <ecNumber evidence="2">3.6.5.2</ecNumber>
    </recommendedName>
</protein>
<dbReference type="GO" id="GO:0005525">
    <property type="term" value="F:GTP binding"/>
    <property type="evidence" value="ECO:0007669"/>
    <property type="project" value="InterPro"/>
</dbReference>
<dbReference type="OrthoDB" id="18798at2759"/>
<sequence>MVLHDVLTVAKELSEKHRLKMTSPFIKPNPKILKKSNSWTQGANRPIRIVVLGQAAVGKTALVVRYITRRFIGDYDPTLETIYKCSTYVDGDELQFEILDTAGQDDKAMTLEDKIRWGDCFIIVYSITDKCSFDEITRIKFLINHVHGLQNDKVKVGSSNDRKFEPPVMLIGNKKDLLLDRMVKAHEGENMAKTLGCLFFEVSTRESYGEVRTALDSLARECKKRFRSSASPGNLRRRISSGRLFSSSDKKKSSDRRFSVDVMTETPRTTRRAAIYSE</sequence>
<dbReference type="RefSeq" id="XP_035663194.1">
    <property type="nucleotide sequence ID" value="XM_035807301.1"/>
</dbReference>
<evidence type="ECO:0000256" key="2">
    <source>
        <dbReference type="ARBA" id="ARBA00011984"/>
    </source>
</evidence>
<keyword evidence="7" id="KW-1185">Reference proteome</keyword>
<dbReference type="SMART" id="SM00174">
    <property type="entry name" value="RHO"/>
    <property type="match status" value="1"/>
</dbReference>
<dbReference type="SUPFAM" id="SSF52540">
    <property type="entry name" value="P-loop containing nucleoside triphosphate hydrolases"/>
    <property type="match status" value="1"/>
</dbReference>
<reference evidence="7" key="1">
    <citation type="journal article" date="2020" name="Nat. Ecol. Evol.">
        <title>Deeply conserved synteny resolves early events in vertebrate evolution.</title>
        <authorList>
            <person name="Simakov O."/>
            <person name="Marletaz F."/>
            <person name="Yue J.X."/>
            <person name="O'Connell B."/>
            <person name="Jenkins J."/>
            <person name="Brandt A."/>
            <person name="Calef R."/>
            <person name="Tung C.H."/>
            <person name="Huang T.K."/>
            <person name="Schmutz J."/>
            <person name="Satoh N."/>
            <person name="Yu J.K."/>
            <person name="Putnam N.H."/>
            <person name="Green R.E."/>
            <person name="Rokhsar D.S."/>
        </authorList>
    </citation>
    <scope>NUCLEOTIDE SEQUENCE [LARGE SCALE GENOMIC DNA]</scope>
    <source>
        <strain evidence="7">S238N-H82</strain>
    </source>
</reference>
<dbReference type="InterPro" id="IPR005225">
    <property type="entry name" value="Small_GTP-bd"/>
</dbReference>
<name>A0A9J7HSD2_BRAFL</name>
<dbReference type="PANTHER" id="PTHR45704">
    <property type="entry name" value="RAS-LIKE FAMILY MEMBER 11"/>
    <property type="match status" value="1"/>
</dbReference>
<dbReference type="Proteomes" id="UP000001554">
    <property type="component" value="Chromosome 19"/>
</dbReference>
<accession>A0A9J7HSD2</accession>
<reference evidence="8" key="2">
    <citation type="submission" date="2025-08" db="UniProtKB">
        <authorList>
            <consortium name="RefSeq"/>
        </authorList>
    </citation>
    <scope>IDENTIFICATION</scope>
    <source>
        <strain evidence="8">S238N-H82</strain>
        <tissue evidence="8">Testes</tissue>
    </source>
</reference>
<dbReference type="InterPro" id="IPR001806">
    <property type="entry name" value="Small_GTPase"/>
</dbReference>
<dbReference type="EC" id="3.6.5.2" evidence="2"/>
<dbReference type="AlphaFoldDB" id="A0A9J7HSD2"/>
<dbReference type="SMART" id="SM00175">
    <property type="entry name" value="RAB"/>
    <property type="match status" value="1"/>
</dbReference>